<dbReference type="RefSeq" id="WP_279493898.1">
    <property type="nucleotide sequence ID" value="NZ_CP122283.1"/>
</dbReference>
<protein>
    <submittedName>
        <fullName evidence="1">Uncharacterized protein</fullName>
    </submittedName>
</protein>
<evidence type="ECO:0000313" key="2">
    <source>
        <dbReference type="Proteomes" id="UP001244564"/>
    </source>
</evidence>
<evidence type="ECO:0000313" key="1">
    <source>
        <dbReference type="EMBL" id="WGF37618.1"/>
    </source>
</evidence>
<keyword evidence="2" id="KW-1185">Reference proteome</keyword>
<organism evidence="1 2">
    <name type="scientific">Lysinibacillus capsici</name>
    <dbReference type="NCBI Taxonomy" id="2115968"/>
    <lineage>
        <taxon>Bacteria</taxon>
        <taxon>Bacillati</taxon>
        <taxon>Bacillota</taxon>
        <taxon>Bacilli</taxon>
        <taxon>Bacillales</taxon>
        <taxon>Bacillaceae</taxon>
        <taxon>Lysinibacillus</taxon>
    </lineage>
</organism>
<reference evidence="1 2" key="1">
    <citation type="submission" date="2023-04" db="EMBL/GenBank/DDBJ databases">
        <title>Genomic of Lysinibacillus capsici TSBLM.</title>
        <authorList>
            <person name="Hu X.S."/>
            <person name="Yu C.H."/>
        </authorList>
    </citation>
    <scope>NUCLEOTIDE SEQUENCE [LARGE SCALE GENOMIC DNA]</scope>
    <source>
        <strain evidence="1 2">TSBLM</strain>
    </source>
</reference>
<dbReference type="EMBL" id="CP122283">
    <property type="protein sequence ID" value="WGF37618.1"/>
    <property type="molecule type" value="Genomic_DNA"/>
</dbReference>
<proteinExistence type="predicted"/>
<dbReference type="Proteomes" id="UP001244564">
    <property type="component" value="Chromosome"/>
</dbReference>
<name>A0ABY8KDM2_9BACI</name>
<gene>
    <name evidence="1" type="ORF">QBO96_18165</name>
</gene>
<accession>A0ABY8KDM2</accession>
<sequence>MGTDRFSFLLNKEETHKVGEEEAEFAMKRLLYFCFFTIITKILRESLIFDNLVTIPENAWLLLRVRYNR</sequence>